<name>A0A0E9P9E4_ANGAN</name>
<accession>A0A0E9P9E4</accession>
<organism evidence="1">
    <name type="scientific">Anguilla anguilla</name>
    <name type="common">European freshwater eel</name>
    <name type="synonym">Muraena anguilla</name>
    <dbReference type="NCBI Taxonomy" id="7936"/>
    <lineage>
        <taxon>Eukaryota</taxon>
        <taxon>Metazoa</taxon>
        <taxon>Chordata</taxon>
        <taxon>Craniata</taxon>
        <taxon>Vertebrata</taxon>
        <taxon>Euteleostomi</taxon>
        <taxon>Actinopterygii</taxon>
        <taxon>Neopterygii</taxon>
        <taxon>Teleostei</taxon>
        <taxon>Anguilliformes</taxon>
        <taxon>Anguillidae</taxon>
        <taxon>Anguilla</taxon>
    </lineage>
</organism>
<proteinExistence type="predicted"/>
<dbReference type="AlphaFoldDB" id="A0A0E9P9E4"/>
<reference evidence="1" key="2">
    <citation type="journal article" date="2015" name="Fish Shellfish Immunol.">
        <title>Early steps in the European eel (Anguilla anguilla)-Vibrio vulnificus interaction in the gills: Role of the RtxA13 toxin.</title>
        <authorList>
            <person name="Callol A."/>
            <person name="Pajuelo D."/>
            <person name="Ebbesson L."/>
            <person name="Teles M."/>
            <person name="MacKenzie S."/>
            <person name="Amaro C."/>
        </authorList>
    </citation>
    <scope>NUCLEOTIDE SEQUENCE</scope>
</reference>
<dbReference type="EMBL" id="GBXM01107321">
    <property type="protein sequence ID" value="JAH01256.1"/>
    <property type="molecule type" value="Transcribed_RNA"/>
</dbReference>
<reference evidence="1" key="1">
    <citation type="submission" date="2014-11" db="EMBL/GenBank/DDBJ databases">
        <authorList>
            <person name="Amaro Gonzalez C."/>
        </authorList>
    </citation>
    <scope>NUCLEOTIDE SEQUENCE</scope>
</reference>
<sequence length="42" mass="4856">MRTAAFCLFLNIQVSFLQISHTVQSGVCLLLMPVIRLRFLFQ</sequence>
<evidence type="ECO:0000313" key="1">
    <source>
        <dbReference type="EMBL" id="JAH01256.1"/>
    </source>
</evidence>
<protein>
    <submittedName>
        <fullName evidence="1">Uncharacterized protein</fullName>
    </submittedName>
</protein>